<evidence type="ECO:0000259" key="6">
    <source>
        <dbReference type="PROSITE" id="PS50977"/>
    </source>
</evidence>
<name>A0ABW4GY10_9ACTN</name>
<dbReference type="InterPro" id="IPR039538">
    <property type="entry name" value="BetI_C"/>
</dbReference>
<organism evidence="7 8">
    <name type="scientific">Nonomuraea guangzhouensis</name>
    <dbReference type="NCBI Taxonomy" id="1291555"/>
    <lineage>
        <taxon>Bacteria</taxon>
        <taxon>Bacillati</taxon>
        <taxon>Actinomycetota</taxon>
        <taxon>Actinomycetes</taxon>
        <taxon>Streptosporangiales</taxon>
        <taxon>Streptosporangiaceae</taxon>
        <taxon>Nonomuraea</taxon>
    </lineage>
</organism>
<evidence type="ECO:0000256" key="3">
    <source>
        <dbReference type="ARBA" id="ARBA00023125"/>
    </source>
</evidence>
<dbReference type="InterPro" id="IPR001647">
    <property type="entry name" value="HTH_TetR"/>
</dbReference>
<gene>
    <name evidence="7" type="ORF">ACFSJ0_60875</name>
</gene>
<dbReference type="Pfam" id="PF00440">
    <property type="entry name" value="TetR_N"/>
    <property type="match status" value="1"/>
</dbReference>
<dbReference type="SUPFAM" id="SSF46689">
    <property type="entry name" value="Homeodomain-like"/>
    <property type="match status" value="1"/>
</dbReference>
<proteinExistence type="predicted"/>
<dbReference type="PANTHER" id="PTHR30055:SF226">
    <property type="entry name" value="HTH-TYPE TRANSCRIPTIONAL REGULATOR PKSA"/>
    <property type="match status" value="1"/>
</dbReference>
<dbReference type="PROSITE" id="PS50977">
    <property type="entry name" value="HTH_TETR_2"/>
    <property type="match status" value="1"/>
</dbReference>
<evidence type="ECO:0000256" key="5">
    <source>
        <dbReference type="PROSITE-ProRule" id="PRU00335"/>
    </source>
</evidence>
<dbReference type="Gene3D" id="1.10.357.10">
    <property type="entry name" value="Tetracycline Repressor, domain 2"/>
    <property type="match status" value="1"/>
</dbReference>
<feature type="DNA-binding region" description="H-T-H motif" evidence="5">
    <location>
        <begin position="35"/>
        <end position="54"/>
    </location>
</feature>
<evidence type="ECO:0000313" key="8">
    <source>
        <dbReference type="Proteomes" id="UP001597097"/>
    </source>
</evidence>
<keyword evidence="4" id="KW-0804">Transcription</keyword>
<dbReference type="PRINTS" id="PR00455">
    <property type="entry name" value="HTHTETR"/>
</dbReference>
<protein>
    <submittedName>
        <fullName evidence="7">TetR/AcrR family transcriptional regulator</fullName>
    </submittedName>
</protein>
<dbReference type="InterPro" id="IPR036271">
    <property type="entry name" value="Tet_transcr_reg_TetR-rel_C_sf"/>
</dbReference>
<evidence type="ECO:0000256" key="1">
    <source>
        <dbReference type="ARBA" id="ARBA00022491"/>
    </source>
</evidence>
<dbReference type="InterPro" id="IPR050109">
    <property type="entry name" value="HTH-type_TetR-like_transc_reg"/>
</dbReference>
<dbReference type="Pfam" id="PF13977">
    <property type="entry name" value="TetR_C_6"/>
    <property type="match status" value="1"/>
</dbReference>
<dbReference type="PANTHER" id="PTHR30055">
    <property type="entry name" value="HTH-TYPE TRANSCRIPTIONAL REGULATOR RUTR"/>
    <property type="match status" value="1"/>
</dbReference>
<dbReference type="EMBL" id="JBHUCM010000075">
    <property type="protein sequence ID" value="MFD1547383.1"/>
    <property type="molecule type" value="Genomic_DNA"/>
</dbReference>
<sequence>MTTPGSLTAKGDDRRQALLQAAERILIDQGNARLSMRSVAAGAGVRLGHLQYYFPSRAALIQAVLARALEHSLGRLAQLTRAPADGPLDNDPTELVTTLLAEHTDPRLTQLFTEIWALAARDPDIASVTRAFYRDYLDHVASLIGRIDPHQPEDQRRARAEILVMLLEGASLFRSGITGDRSDSTDAQLLRTALVLLGVNEAN</sequence>
<keyword evidence="2" id="KW-0805">Transcription regulation</keyword>
<reference evidence="8" key="1">
    <citation type="journal article" date="2019" name="Int. J. Syst. Evol. Microbiol.">
        <title>The Global Catalogue of Microorganisms (GCM) 10K type strain sequencing project: providing services to taxonomists for standard genome sequencing and annotation.</title>
        <authorList>
            <consortium name="The Broad Institute Genomics Platform"/>
            <consortium name="The Broad Institute Genome Sequencing Center for Infectious Disease"/>
            <person name="Wu L."/>
            <person name="Ma J."/>
        </authorList>
    </citation>
    <scope>NUCLEOTIDE SEQUENCE [LARGE SCALE GENOMIC DNA]</scope>
    <source>
        <strain evidence="8">CGMCC 1.15399</strain>
    </source>
</reference>
<keyword evidence="8" id="KW-1185">Reference proteome</keyword>
<keyword evidence="3 5" id="KW-0238">DNA-binding</keyword>
<dbReference type="InterPro" id="IPR009057">
    <property type="entry name" value="Homeodomain-like_sf"/>
</dbReference>
<keyword evidence="1" id="KW-0678">Repressor</keyword>
<evidence type="ECO:0000256" key="4">
    <source>
        <dbReference type="ARBA" id="ARBA00023163"/>
    </source>
</evidence>
<comment type="caution">
    <text evidence="7">The sequence shown here is derived from an EMBL/GenBank/DDBJ whole genome shotgun (WGS) entry which is preliminary data.</text>
</comment>
<feature type="domain" description="HTH tetR-type" evidence="6">
    <location>
        <begin position="12"/>
        <end position="72"/>
    </location>
</feature>
<dbReference type="Proteomes" id="UP001597097">
    <property type="component" value="Unassembled WGS sequence"/>
</dbReference>
<evidence type="ECO:0000313" key="7">
    <source>
        <dbReference type="EMBL" id="MFD1547383.1"/>
    </source>
</evidence>
<dbReference type="RefSeq" id="WP_281428632.1">
    <property type="nucleotide sequence ID" value="NZ_JAHKRM010000003.1"/>
</dbReference>
<accession>A0ABW4GY10</accession>
<dbReference type="SUPFAM" id="SSF48498">
    <property type="entry name" value="Tetracyclin repressor-like, C-terminal domain"/>
    <property type="match status" value="1"/>
</dbReference>
<evidence type="ECO:0000256" key="2">
    <source>
        <dbReference type="ARBA" id="ARBA00023015"/>
    </source>
</evidence>